<dbReference type="Proteomes" id="UP000295124">
    <property type="component" value="Unassembled WGS sequence"/>
</dbReference>
<dbReference type="AlphaFoldDB" id="A0A4R4ZHH4"/>
<sequence length="590" mass="65259">MSGIDWQDIGRDDFEKIANALLGREYGSRGHAVNGRGGDAGIDYDVDDAKIIFQYKFFPEGIPREGTRRNQVKRSFKAALQHDPDEWILVVPAALTPPERRFVSELGKGKRVKVSVRDETWFTDQLSKHKDLAEHFRWGSDLDYIHARAEAFRFNPIIRNPDDLDERLRDLRQDVDRVDPDWTWDVRMEGGRITRFLRAKDPGAPERSPITIGFTAQLDSASPLAVDLAKAHAFGVTKPMKLTSDMVTRFTINGPPIVGEANPHIELLEMHPAPTDAPWQPSELRLTGADGQRIGTYLAETRPLAQGIDGVTVQARIGHHIQVAFRLPFSKAASGSADLDIGDLAGAPAAEAFEAADFMVGLDYAQVVEIFVGGTLATALDLGTRRVDRSMTDGFSDIRSVTADLRTIEAQLPVRFRYPRQLNVIERIMIRNLQLMLDGHCVIHPTADAFNGTFNGETQGLAEQVLNTAPHWLLYATEIGHINLLGQTIQVPNLTYAAVVQLTEDQLAATRNSLAASTIAGQPISFPVRAGDRLRMYIGDRFPSDQPIDFTDWNLPGIRQLGLRTASQPPKGLRGSTCSRLSPSSCQNSC</sequence>
<evidence type="ECO:0000313" key="1">
    <source>
        <dbReference type="EMBL" id="TDD58013.1"/>
    </source>
</evidence>
<comment type="caution">
    <text evidence="1">The sequence shown here is derived from an EMBL/GenBank/DDBJ whole genome shotgun (WGS) entry which is preliminary data.</text>
</comment>
<evidence type="ECO:0000313" key="2">
    <source>
        <dbReference type="Proteomes" id="UP000295124"/>
    </source>
</evidence>
<gene>
    <name evidence="1" type="ORF">E1263_20875</name>
</gene>
<reference evidence="1 2" key="1">
    <citation type="submission" date="2019-03" db="EMBL/GenBank/DDBJ databases">
        <title>Draft genome sequences of novel Actinobacteria.</title>
        <authorList>
            <person name="Sahin N."/>
            <person name="Ay H."/>
            <person name="Saygin H."/>
        </authorList>
    </citation>
    <scope>NUCLEOTIDE SEQUENCE [LARGE SCALE GENOMIC DNA]</scope>
    <source>
        <strain evidence="1 2">JCM 13523</strain>
    </source>
</reference>
<accession>A0A4R4ZHH4</accession>
<name>A0A4R4ZHH4_9ACTN</name>
<dbReference type="OrthoDB" id="3196580at2"/>
<proteinExistence type="predicted"/>
<organism evidence="1 2">
    <name type="scientific">Kribbella antibiotica</name>
    <dbReference type="NCBI Taxonomy" id="190195"/>
    <lineage>
        <taxon>Bacteria</taxon>
        <taxon>Bacillati</taxon>
        <taxon>Actinomycetota</taxon>
        <taxon>Actinomycetes</taxon>
        <taxon>Propionibacteriales</taxon>
        <taxon>Kribbellaceae</taxon>
        <taxon>Kribbella</taxon>
    </lineage>
</organism>
<keyword evidence="2" id="KW-1185">Reference proteome</keyword>
<protein>
    <submittedName>
        <fullName evidence="1">Uncharacterized protein</fullName>
    </submittedName>
</protein>
<dbReference type="EMBL" id="SMKX01000060">
    <property type="protein sequence ID" value="TDD58013.1"/>
    <property type="molecule type" value="Genomic_DNA"/>
</dbReference>
<dbReference type="RefSeq" id="WP_132169876.1">
    <property type="nucleotide sequence ID" value="NZ_SMKX01000060.1"/>
</dbReference>